<keyword evidence="6" id="KW-0119">Carbohydrate metabolism</keyword>
<dbReference type="InterPro" id="IPR017853">
    <property type="entry name" value="GH"/>
</dbReference>
<evidence type="ECO:0000256" key="9">
    <source>
        <dbReference type="PROSITE-ProRule" id="PRU10055"/>
    </source>
</evidence>
<feature type="active site" description="Nucleophile" evidence="9">
    <location>
        <position position="385"/>
    </location>
</feature>
<evidence type="ECO:0000313" key="12">
    <source>
        <dbReference type="EMBL" id="GAA1520184.1"/>
    </source>
</evidence>
<evidence type="ECO:0000256" key="7">
    <source>
        <dbReference type="ARBA" id="ARBA00023295"/>
    </source>
</evidence>
<reference evidence="12 13" key="1">
    <citation type="journal article" date="2019" name="Int. J. Syst. Evol. Microbiol.">
        <title>The Global Catalogue of Microorganisms (GCM) 10K type strain sequencing project: providing services to taxonomists for standard genome sequencing and annotation.</title>
        <authorList>
            <consortium name="The Broad Institute Genomics Platform"/>
            <consortium name="The Broad Institute Genome Sequencing Center for Infectious Disease"/>
            <person name="Wu L."/>
            <person name="Ma J."/>
        </authorList>
    </citation>
    <scope>NUCLEOTIDE SEQUENCE [LARGE SCALE GENOMIC DNA]</scope>
    <source>
        <strain evidence="12 13">JCM 14942</strain>
    </source>
</reference>
<accession>A0ABN2AIG4</accession>
<evidence type="ECO:0000256" key="2">
    <source>
        <dbReference type="ARBA" id="ARBA00010838"/>
    </source>
</evidence>
<evidence type="ECO:0000256" key="4">
    <source>
        <dbReference type="ARBA" id="ARBA00022801"/>
    </source>
</evidence>
<dbReference type="RefSeq" id="WP_141006173.1">
    <property type="nucleotide sequence ID" value="NZ_BAAAOR010000021.1"/>
</dbReference>
<dbReference type="InterPro" id="IPR017736">
    <property type="entry name" value="Glyco_hydro_1_beta-glucosidase"/>
</dbReference>
<evidence type="ECO:0000313" key="13">
    <source>
        <dbReference type="Proteomes" id="UP001500842"/>
    </source>
</evidence>
<keyword evidence="5" id="KW-0136">Cellulose degradation</keyword>
<dbReference type="InterPro" id="IPR001360">
    <property type="entry name" value="Glyco_hydro_1"/>
</dbReference>
<name>A0ABN2AIG4_9ACTN</name>
<dbReference type="InterPro" id="IPR033132">
    <property type="entry name" value="GH_1_N_CS"/>
</dbReference>
<proteinExistence type="inferred from homology"/>
<evidence type="ECO:0000256" key="8">
    <source>
        <dbReference type="ARBA" id="ARBA00023326"/>
    </source>
</evidence>
<comment type="caution">
    <text evidence="12">The sequence shown here is derived from an EMBL/GenBank/DDBJ whole genome shotgun (WGS) entry which is preliminary data.</text>
</comment>
<evidence type="ECO:0000256" key="1">
    <source>
        <dbReference type="ARBA" id="ARBA00000448"/>
    </source>
</evidence>
<sequence length="501" mass="54633">MTSNPSSAVRLPEGFLWGAATASYQIEGAVAEDGRTPSVWDTFATVPGAILDGDTGVEACDHYHRMPQDVALMAELGLDCYRFSIAWPRVRPDGGAPNPAGLDFYSRLVDELLGRGILPWVTLYHWDLPQALEDAGGWLSRDTAERFRDYALTVYDALGDRVRHWTTLNEPWCSAFLGYTGGQHAPGRQEGVAGVVAAHHLMLGHGLVVDELRRTGSPDDVLGITLNLTVAEPFDPAEPADVDAAERVDLLWNRMFLDPILRGSHAPELAARTEGMTWQGRAWQEFVHDGDLALIGAPLDVLGVNYYHGDGASGRTHPAADLLGSRISHPTRPTLSPFPGGQDIVFPRRGLPVTGLDWEVQPEGLTRLLRRLHEDYAAPALYITENGAAYEDVVAPDGSVHDPERLAYIEQHLLAIADAIDAGVDVRGYFAWSFLDNFEWAYGYAQRFGIVHVDYATQRRTPKSSALWYADVARTGRVPVRPASPASPTSPTSPSAAEAVG</sequence>
<keyword evidence="13" id="KW-1185">Reference proteome</keyword>
<evidence type="ECO:0000256" key="6">
    <source>
        <dbReference type="ARBA" id="ARBA00023277"/>
    </source>
</evidence>
<dbReference type="Gene3D" id="3.20.20.80">
    <property type="entry name" value="Glycosidases"/>
    <property type="match status" value="1"/>
</dbReference>
<protein>
    <recommendedName>
        <fullName evidence="3 10">Beta-glucosidase</fullName>
        <ecNumber evidence="3 10">3.2.1.21</ecNumber>
    </recommendedName>
</protein>
<dbReference type="Pfam" id="PF00232">
    <property type="entry name" value="Glyco_hydro_1"/>
    <property type="match status" value="1"/>
</dbReference>
<evidence type="ECO:0000256" key="5">
    <source>
        <dbReference type="ARBA" id="ARBA00023001"/>
    </source>
</evidence>
<feature type="compositionally biased region" description="Low complexity" evidence="11">
    <location>
        <begin position="483"/>
        <end position="501"/>
    </location>
</feature>
<dbReference type="InterPro" id="IPR018120">
    <property type="entry name" value="Glyco_hydro_1_AS"/>
</dbReference>
<keyword evidence="7 10" id="KW-0326">Glycosidase</keyword>
<feature type="region of interest" description="Disordered" evidence="11">
    <location>
        <begin position="479"/>
        <end position="501"/>
    </location>
</feature>
<dbReference type="EC" id="3.2.1.21" evidence="3 10"/>
<dbReference type="PANTHER" id="PTHR10353:SF36">
    <property type="entry name" value="LP05116P"/>
    <property type="match status" value="1"/>
</dbReference>
<dbReference type="PRINTS" id="PR00131">
    <property type="entry name" value="GLHYDRLASE1"/>
</dbReference>
<dbReference type="PROSITE" id="PS00572">
    <property type="entry name" value="GLYCOSYL_HYDROL_F1_1"/>
    <property type="match status" value="1"/>
</dbReference>
<dbReference type="NCBIfam" id="TIGR03356">
    <property type="entry name" value="BGL"/>
    <property type="match status" value="1"/>
</dbReference>
<evidence type="ECO:0000256" key="11">
    <source>
        <dbReference type="SAM" id="MobiDB-lite"/>
    </source>
</evidence>
<dbReference type="Proteomes" id="UP001500842">
    <property type="component" value="Unassembled WGS sequence"/>
</dbReference>
<keyword evidence="8" id="KW-0624">Polysaccharide degradation</keyword>
<keyword evidence="4 10" id="KW-0378">Hydrolase</keyword>
<dbReference type="EMBL" id="BAAAOR010000021">
    <property type="protein sequence ID" value="GAA1520184.1"/>
    <property type="molecule type" value="Genomic_DNA"/>
</dbReference>
<evidence type="ECO:0000256" key="3">
    <source>
        <dbReference type="ARBA" id="ARBA00012744"/>
    </source>
</evidence>
<evidence type="ECO:0000256" key="10">
    <source>
        <dbReference type="RuleBase" id="RU361175"/>
    </source>
</evidence>
<dbReference type="SUPFAM" id="SSF51445">
    <property type="entry name" value="(Trans)glycosidases"/>
    <property type="match status" value="1"/>
</dbReference>
<dbReference type="PANTHER" id="PTHR10353">
    <property type="entry name" value="GLYCOSYL HYDROLASE"/>
    <property type="match status" value="1"/>
</dbReference>
<gene>
    <name evidence="12" type="ORF">GCM10009788_25010</name>
</gene>
<comment type="catalytic activity">
    <reaction evidence="1 10">
        <text>Hydrolysis of terminal, non-reducing beta-D-glucosyl residues with release of beta-D-glucose.</text>
        <dbReference type="EC" id="3.2.1.21"/>
    </reaction>
</comment>
<organism evidence="12 13">
    <name type="scientific">Nocardioides humi</name>
    <dbReference type="NCBI Taxonomy" id="449461"/>
    <lineage>
        <taxon>Bacteria</taxon>
        <taxon>Bacillati</taxon>
        <taxon>Actinomycetota</taxon>
        <taxon>Actinomycetes</taxon>
        <taxon>Propionibacteriales</taxon>
        <taxon>Nocardioidaceae</taxon>
        <taxon>Nocardioides</taxon>
    </lineage>
</organism>
<comment type="similarity">
    <text evidence="2 10">Belongs to the glycosyl hydrolase 1 family.</text>
</comment>
<dbReference type="PROSITE" id="PS00653">
    <property type="entry name" value="GLYCOSYL_HYDROL_F1_2"/>
    <property type="match status" value="1"/>
</dbReference>